<evidence type="ECO:0000256" key="2">
    <source>
        <dbReference type="SAM" id="MobiDB-lite"/>
    </source>
</evidence>
<name>A0A2J7RLJ0_9NEOP</name>
<feature type="compositionally biased region" description="Basic and acidic residues" evidence="2">
    <location>
        <begin position="17"/>
        <end position="26"/>
    </location>
</feature>
<dbReference type="EMBL" id="NEVH01002684">
    <property type="protein sequence ID" value="PNF41702.1"/>
    <property type="molecule type" value="Genomic_DNA"/>
</dbReference>
<proteinExistence type="predicted"/>
<keyword evidence="1" id="KW-0863">Zinc-finger</keyword>
<keyword evidence="1" id="KW-0862">Zinc</keyword>
<evidence type="ECO:0000256" key="1">
    <source>
        <dbReference type="PROSITE-ProRule" id="PRU00042"/>
    </source>
</evidence>
<dbReference type="InParanoid" id="A0A2J7RLJ0"/>
<evidence type="ECO:0000313" key="4">
    <source>
        <dbReference type="EMBL" id="PNF41702.1"/>
    </source>
</evidence>
<dbReference type="PROSITE" id="PS00028">
    <property type="entry name" value="ZINC_FINGER_C2H2_1"/>
    <property type="match status" value="1"/>
</dbReference>
<reference evidence="4 5" key="1">
    <citation type="submission" date="2017-12" db="EMBL/GenBank/DDBJ databases">
        <title>Hemimetabolous genomes reveal molecular basis of termite eusociality.</title>
        <authorList>
            <person name="Harrison M.C."/>
            <person name="Jongepier E."/>
            <person name="Robertson H.M."/>
            <person name="Arning N."/>
            <person name="Bitard-Feildel T."/>
            <person name="Chao H."/>
            <person name="Childers C.P."/>
            <person name="Dinh H."/>
            <person name="Doddapaneni H."/>
            <person name="Dugan S."/>
            <person name="Gowin J."/>
            <person name="Greiner C."/>
            <person name="Han Y."/>
            <person name="Hu H."/>
            <person name="Hughes D.S.T."/>
            <person name="Huylmans A.-K."/>
            <person name="Kemena C."/>
            <person name="Kremer L.P.M."/>
            <person name="Lee S.L."/>
            <person name="Lopez-Ezquerra A."/>
            <person name="Mallet L."/>
            <person name="Monroy-Kuhn J.M."/>
            <person name="Moser A."/>
            <person name="Murali S.C."/>
            <person name="Muzny D.M."/>
            <person name="Otani S."/>
            <person name="Piulachs M.-D."/>
            <person name="Poelchau M."/>
            <person name="Qu J."/>
            <person name="Schaub F."/>
            <person name="Wada-Katsumata A."/>
            <person name="Worley K.C."/>
            <person name="Xie Q."/>
            <person name="Ylla G."/>
            <person name="Poulsen M."/>
            <person name="Gibbs R.A."/>
            <person name="Schal C."/>
            <person name="Richards S."/>
            <person name="Belles X."/>
            <person name="Korb J."/>
            <person name="Bornberg-Bauer E."/>
        </authorList>
    </citation>
    <scope>NUCLEOTIDE SEQUENCE [LARGE SCALE GENOMIC DNA]</scope>
    <source>
        <tissue evidence="4">Whole body</tissue>
    </source>
</reference>
<evidence type="ECO:0000259" key="3">
    <source>
        <dbReference type="PROSITE" id="PS50157"/>
    </source>
</evidence>
<feature type="region of interest" description="Disordered" evidence="2">
    <location>
        <begin position="764"/>
        <end position="784"/>
    </location>
</feature>
<keyword evidence="1" id="KW-0479">Metal-binding</keyword>
<dbReference type="GO" id="GO:0008270">
    <property type="term" value="F:zinc ion binding"/>
    <property type="evidence" value="ECO:0007669"/>
    <property type="project" value="UniProtKB-KW"/>
</dbReference>
<feature type="region of interest" description="Disordered" evidence="2">
    <location>
        <begin position="1"/>
        <end position="28"/>
    </location>
</feature>
<dbReference type="STRING" id="105785.A0A2J7RLJ0"/>
<feature type="region of interest" description="Disordered" evidence="2">
    <location>
        <begin position="201"/>
        <end position="220"/>
    </location>
</feature>
<evidence type="ECO:0000313" key="5">
    <source>
        <dbReference type="Proteomes" id="UP000235965"/>
    </source>
</evidence>
<protein>
    <recommendedName>
        <fullName evidence="3">C2H2-type domain-containing protein</fullName>
    </recommendedName>
</protein>
<feature type="compositionally biased region" description="Basic residues" evidence="2">
    <location>
        <begin position="1"/>
        <end position="16"/>
    </location>
</feature>
<gene>
    <name evidence="4" type="ORF">B7P43_G03450</name>
</gene>
<sequence>MKPRSRQIRVNSKRRKTENSVHRDSNRISGRRVCPTKSRTRKIKNSLCRNSDIAAERRKICSSASYFEKRQQSAAYNFEPSNNTGGSCVSANVVNRHRSQVSYAVNVTVIKKSVGVENLRQCCECGGVAMSVRTLKKYHLTMKPLCLVCWKTESKLRLRSSMNKECFVRLTDVMKTENFQKLISHNKEVFEHRVKRKHTNGTELCPPHKFMQKNVGQPEPSRIVERPRRELKTTTQECKKSISYIQENLIDSKNCMKQDIRLLQFNPEVISSSRKSLNTSKTFAYALRHDRKRSPEVLASVSKTRLKQTTRSVSSKLSVTYLKPKPIVPYTCSVCLTKFSQLKDGKIHDLKHSDRFPVLVLKRCKMPFSQVSAEASKACGSEAHETGSTGVNTRSKHDKAVQVNFANESEAQQTGSTGVNTRSKHDKAVQVTFSDERENHRSRQNIIDNKCGQEAATAGISTKRKYQEALQINFPAKKYQQGLQIVIPHKNKHKGINGGPVIESECEEAVESGINERGDKDTDESAKDFNGDVTVESLFHVKTSKVNKDDEVTIEEGIGGEFHESIQEKDGGHSSEVHTNEFQEAVGSEFHANVQAEEEEDRRRNYGIEADMNGGKEAVIEDVQAHVAREDDQGGSYTDRAEINENVQTDVAEDHKRHYTNVAGINSDKEDTEREYHEGVPADVSEDDQGGSCKSRACINEGKVAIENIHHEGVEMDVADGDDEQIENYLSEGDKNEGLESVESEYYIHVQANVAEVHANESQEAVGSECHANVQAEEEEEDRRRNYGIEADMNGGKEAVVEDVQAHVAKEDDQGGSYTDRAEINENVQTDVAEDHKRHYTNVTGINSGKEDTEREYHEGVPADVSEDDQGGSCKSRACINEGKVAIENTHHEGVEMDVADGDDEQIENYLSEGDKNEGLESVESEYYIHVQADVAEEHQVRNYVGEDIMNEAKEVVESEYYIHVQADVAEEHQVRNYVGEDIMNEAKEVVESEYDIPAYATEEDKEGKYTNKDERNEVQNSVESEFYEAVYVEFAEVVVQGGSCTPEADVNI</sequence>
<dbReference type="Proteomes" id="UP000235965">
    <property type="component" value="Unassembled WGS sequence"/>
</dbReference>
<feature type="domain" description="C2H2-type" evidence="3">
    <location>
        <begin position="330"/>
        <end position="357"/>
    </location>
</feature>
<dbReference type="InterPro" id="IPR013087">
    <property type="entry name" value="Znf_C2H2_type"/>
</dbReference>
<organism evidence="4 5">
    <name type="scientific">Cryptotermes secundus</name>
    <dbReference type="NCBI Taxonomy" id="105785"/>
    <lineage>
        <taxon>Eukaryota</taxon>
        <taxon>Metazoa</taxon>
        <taxon>Ecdysozoa</taxon>
        <taxon>Arthropoda</taxon>
        <taxon>Hexapoda</taxon>
        <taxon>Insecta</taxon>
        <taxon>Pterygota</taxon>
        <taxon>Neoptera</taxon>
        <taxon>Polyneoptera</taxon>
        <taxon>Dictyoptera</taxon>
        <taxon>Blattodea</taxon>
        <taxon>Blattoidea</taxon>
        <taxon>Termitoidae</taxon>
        <taxon>Kalotermitidae</taxon>
        <taxon>Cryptotermitinae</taxon>
        <taxon>Cryptotermes</taxon>
    </lineage>
</organism>
<dbReference type="PROSITE" id="PS50157">
    <property type="entry name" value="ZINC_FINGER_C2H2_2"/>
    <property type="match status" value="1"/>
</dbReference>
<dbReference type="AlphaFoldDB" id="A0A2J7RLJ0"/>
<accession>A0A2J7RLJ0</accession>
<dbReference type="OrthoDB" id="10692136at2759"/>
<comment type="caution">
    <text evidence="4">The sequence shown here is derived from an EMBL/GenBank/DDBJ whole genome shotgun (WGS) entry which is preliminary data.</text>
</comment>
<keyword evidence="5" id="KW-1185">Reference proteome</keyword>